<dbReference type="PROSITE" id="PS00076">
    <property type="entry name" value="PYRIDINE_REDOX_1"/>
    <property type="match status" value="1"/>
</dbReference>
<comment type="miscellaneous">
    <text evidence="16">The active site is a redox-active disulfide bond.</text>
</comment>
<gene>
    <name evidence="17" type="ORF">CCAX7_38290</name>
</gene>
<dbReference type="InterPro" id="IPR006258">
    <property type="entry name" value="Lipoamide_DH"/>
</dbReference>
<evidence type="ECO:0000256" key="13">
    <source>
        <dbReference type="PIRSR" id="PIRSR000350-2"/>
    </source>
</evidence>
<dbReference type="PANTHER" id="PTHR22912:SF217">
    <property type="entry name" value="DIHYDROLIPOYL DEHYDROGENASE"/>
    <property type="match status" value="1"/>
</dbReference>
<dbReference type="KEGG" id="ccot:CCAX7_38290"/>
<evidence type="ECO:0000256" key="7">
    <source>
        <dbReference type="ARBA" id="ARBA00022827"/>
    </source>
</evidence>
<evidence type="ECO:0000313" key="17">
    <source>
        <dbReference type="EMBL" id="BDI31778.1"/>
    </source>
</evidence>
<feature type="binding site" evidence="14">
    <location>
        <begin position="144"/>
        <end position="146"/>
    </location>
    <ligand>
        <name>FAD</name>
        <dbReference type="ChEBI" id="CHEBI:57692"/>
    </ligand>
</feature>
<keyword evidence="5" id="KW-0963">Cytoplasm</keyword>
<evidence type="ECO:0000256" key="6">
    <source>
        <dbReference type="ARBA" id="ARBA00022630"/>
    </source>
</evidence>
<keyword evidence="18" id="KW-1185">Reference proteome</keyword>
<dbReference type="NCBIfam" id="TIGR01350">
    <property type="entry name" value="lipoamide_DH"/>
    <property type="match status" value="1"/>
</dbReference>
<dbReference type="SUPFAM" id="SSF55424">
    <property type="entry name" value="FAD/NAD-linked reductases, dimerisation (C-terminal) domain"/>
    <property type="match status" value="1"/>
</dbReference>
<feature type="binding site" evidence="14">
    <location>
        <position position="115"/>
    </location>
    <ligand>
        <name>FAD</name>
        <dbReference type="ChEBI" id="CHEBI:57692"/>
    </ligand>
</feature>
<evidence type="ECO:0000256" key="10">
    <source>
        <dbReference type="ARBA" id="ARBA00023157"/>
    </source>
</evidence>
<dbReference type="EC" id="1.8.1.4" evidence="3 16"/>
<keyword evidence="9 14" id="KW-0520">NAD</keyword>
<evidence type="ECO:0000313" key="18">
    <source>
        <dbReference type="Proteomes" id="UP000287394"/>
    </source>
</evidence>
<dbReference type="GO" id="GO:0004148">
    <property type="term" value="F:dihydrolipoyl dehydrogenase (NADH) activity"/>
    <property type="evidence" value="ECO:0007669"/>
    <property type="project" value="UniProtKB-EC"/>
</dbReference>
<dbReference type="Proteomes" id="UP000287394">
    <property type="component" value="Chromosome"/>
</dbReference>
<feature type="binding site" evidence="14">
    <location>
        <position position="52"/>
    </location>
    <ligand>
        <name>FAD</name>
        <dbReference type="ChEBI" id="CHEBI:57692"/>
    </ligand>
</feature>
<feature type="binding site" evidence="14">
    <location>
        <position position="229"/>
    </location>
    <ligand>
        <name>NAD(+)</name>
        <dbReference type="ChEBI" id="CHEBI:57540"/>
    </ligand>
</feature>
<dbReference type="InterPro" id="IPR004099">
    <property type="entry name" value="Pyr_nucl-diS_OxRdtase_dimer"/>
</dbReference>
<comment type="similarity">
    <text evidence="2 16">Belongs to the class-I pyridine nucleotide-disulfide oxidoreductase family.</text>
</comment>
<feature type="binding site" evidence="14">
    <location>
        <begin position="206"/>
        <end position="213"/>
    </location>
    <ligand>
        <name>NAD(+)</name>
        <dbReference type="ChEBI" id="CHEBI:57540"/>
    </ligand>
</feature>
<comment type="subcellular location">
    <subcellularLocation>
        <location evidence="1">Cytoplasm</location>
    </subcellularLocation>
</comment>
<evidence type="ECO:0000256" key="3">
    <source>
        <dbReference type="ARBA" id="ARBA00012608"/>
    </source>
</evidence>
<protein>
    <recommendedName>
        <fullName evidence="4 16">Dihydrolipoyl dehydrogenase</fullName>
        <ecNumber evidence="3 16">1.8.1.4</ecNumber>
    </recommendedName>
</protein>
<dbReference type="FunFam" id="3.30.390.30:FF:000001">
    <property type="entry name" value="Dihydrolipoyl dehydrogenase"/>
    <property type="match status" value="1"/>
</dbReference>
<dbReference type="InterPro" id="IPR050151">
    <property type="entry name" value="Class-I_Pyr_Nuc-Dis_Oxidored"/>
</dbReference>
<evidence type="ECO:0000256" key="14">
    <source>
        <dbReference type="PIRSR" id="PIRSR000350-3"/>
    </source>
</evidence>
<evidence type="ECO:0000256" key="8">
    <source>
        <dbReference type="ARBA" id="ARBA00023002"/>
    </source>
</evidence>
<dbReference type="Pfam" id="PF07992">
    <property type="entry name" value="Pyr_redox_2"/>
    <property type="match status" value="1"/>
</dbReference>
<feature type="binding site" evidence="14">
    <location>
        <position position="295"/>
    </location>
    <ligand>
        <name>NAD(+)</name>
        <dbReference type="ChEBI" id="CHEBI:57540"/>
    </ligand>
</feature>
<comment type="cofactor">
    <cofactor evidence="14 16">
        <name>FAD</name>
        <dbReference type="ChEBI" id="CHEBI:57692"/>
    </cofactor>
    <text evidence="14 16">Binds 1 FAD per subunit.</text>
</comment>
<dbReference type="GO" id="GO:0006103">
    <property type="term" value="P:2-oxoglutarate metabolic process"/>
    <property type="evidence" value="ECO:0007669"/>
    <property type="project" value="TreeGrafter"/>
</dbReference>
<proteinExistence type="inferred from homology"/>
<keyword evidence="6 16" id="KW-0285">Flavoprotein</keyword>
<dbReference type="PIRSF" id="PIRSF000350">
    <property type="entry name" value="Mercury_reductase_MerA"/>
    <property type="match status" value="1"/>
</dbReference>
<comment type="catalytic activity">
    <reaction evidence="12 16">
        <text>N(6)-[(R)-dihydrolipoyl]-L-lysyl-[protein] + NAD(+) = N(6)-[(R)-lipoyl]-L-lysyl-[protein] + NADH + H(+)</text>
        <dbReference type="Rhea" id="RHEA:15045"/>
        <dbReference type="Rhea" id="RHEA-COMP:10474"/>
        <dbReference type="Rhea" id="RHEA-COMP:10475"/>
        <dbReference type="ChEBI" id="CHEBI:15378"/>
        <dbReference type="ChEBI" id="CHEBI:57540"/>
        <dbReference type="ChEBI" id="CHEBI:57945"/>
        <dbReference type="ChEBI" id="CHEBI:83099"/>
        <dbReference type="ChEBI" id="CHEBI:83100"/>
        <dbReference type="EC" id="1.8.1.4"/>
    </reaction>
</comment>
<dbReference type="PRINTS" id="PR00411">
    <property type="entry name" value="PNDRDTASEI"/>
</dbReference>
<feature type="active site" description="Proton acceptor" evidence="13">
    <location>
        <position position="466"/>
    </location>
</feature>
<reference evidence="17 18" key="1">
    <citation type="journal article" date="2019" name="Int. J. Syst. Evol. Microbiol.">
        <title>Capsulimonas corticalis gen. nov., sp. nov., an aerobic capsulated bacterium, of a novel bacterial order, Capsulimonadales ord. nov., of the class Armatimonadia of the phylum Armatimonadetes.</title>
        <authorList>
            <person name="Li J."/>
            <person name="Kudo C."/>
            <person name="Tonouchi A."/>
        </authorList>
    </citation>
    <scope>NUCLEOTIDE SEQUENCE [LARGE SCALE GENOMIC DNA]</scope>
    <source>
        <strain evidence="17 18">AX-7</strain>
    </source>
</reference>
<dbReference type="AlphaFoldDB" id="A0A402D6S5"/>
<feature type="disulfide bond" description="Redox-active" evidence="15">
    <location>
        <begin position="43"/>
        <end position="48"/>
    </location>
</feature>
<dbReference type="RefSeq" id="WP_125206409.1">
    <property type="nucleotide sequence ID" value="NZ_AP025739.1"/>
</dbReference>
<accession>A0A402D6S5</accession>
<dbReference type="OrthoDB" id="9800167at2"/>
<dbReference type="Gene3D" id="3.50.50.60">
    <property type="entry name" value="FAD/NAD(P)-binding domain"/>
    <property type="match status" value="4"/>
</dbReference>
<keyword evidence="7 14" id="KW-0274">FAD</keyword>
<dbReference type="InterPro" id="IPR016156">
    <property type="entry name" value="FAD/NAD-linked_Rdtase_dimer_sf"/>
</dbReference>
<dbReference type="PRINTS" id="PR00368">
    <property type="entry name" value="FADPNR"/>
</dbReference>
<evidence type="ECO:0000256" key="11">
    <source>
        <dbReference type="ARBA" id="ARBA00023284"/>
    </source>
</evidence>
<organism evidence="17 18">
    <name type="scientific">Capsulimonas corticalis</name>
    <dbReference type="NCBI Taxonomy" id="2219043"/>
    <lineage>
        <taxon>Bacteria</taxon>
        <taxon>Bacillati</taxon>
        <taxon>Armatimonadota</taxon>
        <taxon>Armatimonadia</taxon>
        <taxon>Capsulimonadales</taxon>
        <taxon>Capsulimonadaceae</taxon>
        <taxon>Capsulimonas</taxon>
    </lineage>
</organism>
<keyword evidence="14" id="KW-0547">Nucleotide-binding</keyword>
<evidence type="ECO:0000256" key="12">
    <source>
        <dbReference type="ARBA" id="ARBA00049187"/>
    </source>
</evidence>
<dbReference type="InterPro" id="IPR001100">
    <property type="entry name" value="Pyr_nuc-diS_OxRdtase"/>
</dbReference>
<dbReference type="EMBL" id="AP025739">
    <property type="protein sequence ID" value="BDI31778.1"/>
    <property type="molecule type" value="Genomic_DNA"/>
</dbReference>
<evidence type="ECO:0000256" key="4">
    <source>
        <dbReference type="ARBA" id="ARBA00016961"/>
    </source>
</evidence>
<evidence type="ECO:0000256" key="1">
    <source>
        <dbReference type="ARBA" id="ARBA00004496"/>
    </source>
</evidence>
<sequence>MAQYDVDVIVIGGGPGGYPAAIKAAQLGGKVVCIDFDKAGGTCLNWGCIPTKTIIGSVAALDQAKHAADFGLTLGEVGYDFGKVMARKDKVVTTLVGGVEFLLKKNKVRFIGGKGKLLDAHTVEVTAHDGTVEKITTASIILATGSVPAALPIPGLDQGGADSDVFIDNREARKRRGEGKLGGTAVWTSNEAVSATELPKRLAVMGSGAVGTEFAYAYRGLGAEVTLIELMPTILPTIDPEISGELHKLLTKSGIKVMTSTKVVAVDVAGRKLKYISEKDGDGELEFDKLLVAVGRAPYTNGLGLENAGIAMDRRKIISDSFLRTNVPNIYAIGDAAGGGLAHVATREGEVAAENAMGHNVEMDRRAIPACVYTEPEIAVTGLTEKEAREQGYDVKVGKFTFKALGKAMAINENVGLVKIVTDAKYGEILGAHIVGPHATDLIHEVCVSIKLESTIEELMHTIHGHPTLSEAVMEAAQDVKGESVHK</sequence>
<evidence type="ECO:0000256" key="9">
    <source>
        <dbReference type="ARBA" id="ARBA00023027"/>
    </source>
</evidence>
<name>A0A402D6S5_9BACT</name>
<dbReference type="SUPFAM" id="SSF51905">
    <property type="entry name" value="FAD/NAD(P)-binding domain"/>
    <property type="match status" value="1"/>
</dbReference>
<dbReference type="PANTHER" id="PTHR22912">
    <property type="entry name" value="DISULFIDE OXIDOREDUCTASE"/>
    <property type="match status" value="1"/>
</dbReference>
<evidence type="ECO:0000256" key="5">
    <source>
        <dbReference type="ARBA" id="ARBA00022490"/>
    </source>
</evidence>
<evidence type="ECO:0000256" key="2">
    <source>
        <dbReference type="ARBA" id="ARBA00007532"/>
    </source>
</evidence>
<dbReference type="InterPro" id="IPR023753">
    <property type="entry name" value="FAD/NAD-binding_dom"/>
</dbReference>
<evidence type="ECO:0000256" key="15">
    <source>
        <dbReference type="PIRSR" id="PIRSR000350-4"/>
    </source>
</evidence>
<dbReference type="GO" id="GO:0050660">
    <property type="term" value="F:flavin adenine dinucleotide binding"/>
    <property type="evidence" value="ECO:0007669"/>
    <property type="project" value="InterPro"/>
</dbReference>
<keyword evidence="11 16" id="KW-0676">Redox-active center</keyword>
<dbReference type="GO" id="GO:0005737">
    <property type="term" value="C:cytoplasm"/>
    <property type="evidence" value="ECO:0007669"/>
    <property type="project" value="UniProtKB-SubCell"/>
</dbReference>
<feature type="binding site" evidence="14">
    <location>
        <position position="335"/>
    </location>
    <ligand>
        <name>FAD</name>
        <dbReference type="ChEBI" id="CHEBI:57692"/>
    </ligand>
</feature>
<dbReference type="Pfam" id="PF02852">
    <property type="entry name" value="Pyr_redox_dim"/>
    <property type="match status" value="1"/>
</dbReference>
<dbReference type="FunCoup" id="A0A402D6S5">
    <property type="interactions" value="276"/>
</dbReference>
<dbReference type="InterPro" id="IPR036188">
    <property type="entry name" value="FAD/NAD-bd_sf"/>
</dbReference>
<dbReference type="Gene3D" id="3.30.390.30">
    <property type="match status" value="1"/>
</dbReference>
<dbReference type="InterPro" id="IPR012999">
    <property type="entry name" value="Pyr_OxRdtase_I_AS"/>
</dbReference>
<keyword evidence="8 16" id="KW-0560">Oxidoreductase</keyword>
<keyword evidence="10" id="KW-1015">Disulfide bond</keyword>
<evidence type="ECO:0000256" key="16">
    <source>
        <dbReference type="RuleBase" id="RU003692"/>
    </source>
</evidence>